<dbReference type="InterPro" id="IPR018503">
    <property type="entry name" value="Tetraspanin_CS"/>
</dbReference>
<dbReference type="Proteomes" id="UP000807159">
    <property type="component" value="Chromosome 15"/>
</dbReference>
<keyword evidence="5 6" id="KW-0472">Membrane</keyword>
<evidence type="ECO:0000256" key="3">
    <source>
        <dbReference type="ARBA" id="ARBA00022692"/>
    </source>
</evidence>
<feature type="transmembrane region" description="Helical" evidence="6">
    <location>
        <begin position="29"/>
        <end position="52"/>
    </location>
</feature>
<evidence type="ECO:0000256" key="5">
    <source>
        <dbReference type="ARBA" id="ARBA00023136"/>
    </source>
</evidence>
<dbReference type="GO" id="GO:0009734">
    <property type="term" value="P:auxin-activated signaling pathway"/>
    <property type="evidence" value="ECO:0007669"/>
    <property type="project" value="InterPro"/>
</dbReference>
<dbReference type="PROSITE" id="PS00421">
    <property type="entry name" value="TM4_1"/>
    <property type="match status" value="1"/>
</dbReference>
<evidence type="ECO:0000256" key="2">
    <source>
        <dbReference type="ARBA" id="ARBA00006840"/>
    </source>
</evidence>
<gene>
    <name evidence="7" type="ORF">H0E87_025961</name>
</gene>
<dbReference type="InterPro" id="IPR018499">
    <property type="entry name" value="Tetraspanin/Peripherin"/>
</dbReference>
<keyword evidence="4 6" id="KW-1133">Transmembrane helix</keyword>
<dbReference type="GO" id="GO:0016020">
    <property type="term" value="C:membrane"/>
    <property type="evidence" value="ECO:0007669"/>
    <property type="project" value="UniProtKB-SubCell"/>
</dbReference>
<accession>A0A8T2X5A7</accession>
<feature type="transmembrane region" description="Helical" evidence="6">
    <location>
        <begin position="175"/>
        <end position="193"/>
    </location>
</feature>
<reference evidence="7" key="1">
    <citation type="journal article" date="2021" name="J. Hered.">
        <title>Genome Assembly of Salicaceae Populus deltoides (Eastern Cottonwood) I-69 Based on Nanopore Sequencing and Hi-C Technologies.</title>
        <authorList>
            <person name="Bai S."/>
            <person name="Wu H."/>
            <person name="Zhang J."/>
            <person name="Pan Z."/>
            <person name="Zhao W."/>
            <person name="Li Z."/>
            <person name="Tong C."/>
        </authorList>
    </citation>
    <scope>NUCLEOTIDE SEQUENCE</scope>
    <source>
        <tissue evidence="7">Leaf</tissue>
    </source>
</reference>
<proteinExistence type="inferred from homology"/>
<keyword evidence="3 6" id="KW-0812">Transmembrane</keyword>
<evidence type="ECO:0000256" key="4">
    <source>
        <dbReference type="ARBA" id="ARBA00022989"/>
    </source>
</evidence>
<keyword evidence="8" id="KW-1185">Reference proteome</keyword>
<name>A0A8T2X5A7_POPDE</name>
<sequence>MIIVGAAISAISLFGLIGSCCRVNFALTLYLILLSLLLLCLIGFTVFAILVTNESIGKAFSKTKIMHFHNWLRDNLGDEKHWNDIIKSCAVQKKICHENNHKKLSDIQSGCCQPPVSCGFVSNNASLWNRPKTSPAVKYSGDCAAWSNHQDTLCFNCESCKAAYVVTSRKQWGQLAIANACFIAFTVIFYSTGCCARSNNQQDSHHRYRGYPGTDHSMSKILGTQKLQGHACFQQLFFTGAGLVMSFMYLL</sequence>
<evidence type="ECO:0000256" key="6">
    <source>
        <dbReference type="SAM" id="Phobius"/>
    </source>
</evidence>
<dbReference type="InterPro" id="IPR044991">
    <property type="entry name" value="TET_plant"/>
</dbReference>
<evidence type="ECO:0008006" key="9">
    <source>
        <dbReference type="Google" id="ProtNLM"/>
    </source>
</evidence>
<comment type="caution">
    <text evidence="7">The sequence shown here is derived from an EMBL/GenBank/DDBJ whole genome shotgun (WGS) entry which is preliminary data.</text>
</comment>
<dbReference type="EMBL" id="JACEGQ020000015">
    <property type="protein sequence ID" value="KAH8487187.1"/>
    <property type="molecule type" value="Genomic_DNA"/>
</dbReference>
<evidence type="ECO:0000313" key="7">
    <source>
        <dbReference type="EMBL" id="KAH8487187.1"/>
    </source>
</evidence>
<dbReference type="AlphaFoldDB" id="A0A8T2X5A7"/>
<protein>
    <recommendedName>
        <fullName evidence="9">Tetraspanin-8-like</fullName>
    </recommendedName>
</protein>
<comment type="similarity">
    <text evidence="2">Belongs to the tetraspanin (TM4SF) family.</text>
</comment>
<evidence type="ECO:0000256" key="1">
    <source>
        <dbReference type="ARBA" id="ARBA00004141"/>
    </source>
</evidence>
<evidence type="ECO:0000313" key="8">
    <source>
        <dbReference type="Proteomes" id="UP000807159"/>
    </source>
</evidence>
<dbReference type="PANTHER" id="PTHR32191">
    <property type="entry name" value="TETRASPANIN-8-RELATED"/>
    <property type="match status" value="1"/>
</dbReference>
<organism evidence="7 8">
    <name type="scientific">Populus deltoides</name>
    <name type="common">Eastern poplar</name>
    <name type="synonym">Eastern cottonwood</name>
    <dbReference type="NCBI Taxonomy" id="3696"/>
    <lineage>
        <taxon>Eukaryota</taxon>
        <taxon>Viridiplantae</taxon>
        <taxon>Streptophyta</taxon>
        <taxon>Embryophyta</taxon>
        <taxon>Tracheophyta</taxon>
        <taxon>Spermatophyta</taxon>
        <taxon>Magnoliopsida</taxon>
        <taxon>eudicotyledons</taxon>
        <taxon>Gunneridae</taxon>
        <taxon>Pentapetalae</taxon>
        <taxon>rosids</taxon>
        <taxon>fabids</taxon>
        <taxon>Malpighiales</taxon>
        <taxon>Salicaceae</taxon>
        <taxon>Saliceae</taxon>
        <taxon>Populus</taxon>
    </lineage>
</organism>
<comment type="subcellular location">
    <subcellularLocation>
        <location evidence="1">Membrane</location>
        <topology evidence="1">Multi-pass membrane protein</topology>
    </subcellularLocation>
</comment>
<dbReference type="Pfam" id="PF00335">
    <property type="entry name" value="Tetraspanin"/>
    <property type="match status" value="1"/>
</dbReference>